<keyword evidence="1" id="KW-1133">Transmembrane helix</keyword>
<name>A0A6J6BJ96_9ZZZZ</name>
<dbReference type="EMBL" id="CAEZUR010000041">
    <property type="protein sequence ID" value="CAB4607965.1"/>
    <property type="molecule type" value="Genomic_DNA"/>
</dbReference>
<proteinExistence type="predicted"/>
<dbReference type="EMBL" id="CAEZSN010000032">
    <property type="protein sequence ID" value="CAB4539121.1"/>
    <property type="molecule type" value="Genomic_DNA"/>
</dbReference>
<reference evidence="2" key="1">
    <citation type="submission" date="2020-05" db="EMBL/GenBank/DDBJ databases">
        <authorList>
            <person name="Chiriac C."/>
            <person name="Salcher M."/>
            <person name="Ghai R."/>
            <person name="Kavagutti S V."/>
        </authorList>
    </citation>
    <scope>NUCLEOTIDE SEQUENCE</scope>
</reference>
<feature type="transmembrane region" description="Helical" evidence="1">
    <location>
        <begin position="29"/>
        <end position="45"/>
    </location>
</feature>
<dbReference type="AlphaFoldDB" id="A0A6J6BJ96"/>
<accession>A0A6J6BJ96</accession>
<feature type="transmembrane region" description="Helical" evidence="1">
    <location>
        <begin position="7"/>
        <end position="23"/>
    </location>
</feature>
<keyword evidence="1" id="KW-0812">Transmembrane</keyword>
<organism evidence="2">
    <name type="scientific">freshwater metagenome</name>
    <dbReference type="NCBI Taxonomy" id="449393"/>
    <lineage>
        <taxon>unclassified sequences</taxon>
        <taxon>metagenomes</taxon>
        <taxon>ecological metagenomes</taxon>
    </lineage>
</organism>
<gene>
    <name evidence="2" type="ORF">UFOPK1433_00401</name>
    <name evidence="3" type="ORF">UFOPK1843_00630</name>
</gene>
<evidence type="ECO:0000313" key="3">
    <source>
        <dbReference type="EMBL" id="CAB4607965.1"/>
    </source>
</evidence>
<evidence type="ECO:0000256" key="1">
    <source>
        <dbReference type="SAM" id="Phobius"/>
    </source>
</evidence>
<keyword evidence="1" id="KW-0472">Membrane</keyword>
<evidence type="ECO:0000313" key="2">
    <source>
        <dbReference type="EMBL" id="CAB4539121.1"/>
    </source>
</evidence>
<protein>
    <submittedName>
        <fullName evidence="2">Unannotated protein</fullName>
    </submittedName>
</protein>
<sequence length="255" mass="26968">MNKPSGCGIFGLVIAAIVVVGFIVQNPALLIAVAAITVLTVVIVRDNNKRKQEAFVDAMEACAQILEGLGSGKEPETAGGIALKKSEKLIYVLPMVALTEYESSGSSFSGMNAGVSFPLFGDVRGNVGGMGGQFTKNPELLTQVDYGQAIFTNQRIIFSGAKMVRDWDLDKTISLEPGANGLNVKIAVSNRERTSGLQALNVLAFGPGYPAGYVFTLFDDGEAEAKKWAKGVAKQLRDAVASERAKVAPKAIDPK</sequence>